<dbReference type="PANTHER" id="PTHR28285:SF1">
    <property type="entry name" value="PROTEIN BIG1"/>
    <property type="match status" value="1"/>
</dbReference>
<dbReference type="InterPro" id="IPR046756">
    <property type="entry name" value="VAS1/VOA1_TM"/>
</dbReference>
<dbReference type="GO" id="GO:0006078">
    <property type="term" value="P:(1-&gt;6)-beta-D-glucan biosynthetic process"/>
    <property type="evidence" value="ECO:0007669"/>
    <property type="project" value="TreeGrafter"/>
</dbReference>
<dbReference type="GO" id="GO:0005789">
    <property type="term" value="C:endoplasmic reticulum membrane"/>
    <property type="evidence" value="ECO:0007669"/>
    <property type="project" value="UniProtKB-SubCell"/>
</dbReference>
<dbReference type="GO" id="GO:0071555">
    <property type="term" value="P:cell wall organization"/>
    <property type="evidence" value="ECO:0007669"/>
    <property type="project" value="UniProtKB-KW"/>
</dbReference>
<comment type="similarity">
    <text evidence="2">Belongs to the BIG1 family.</text>
</comment>
<accession>A0A8H6S1C6</accession>
<evidence type="ECO:0000256" key="5">
    <source>
        <dbReference type="ARBA" id="ARBA00022729"/>
    </source>
</evidence>
<feature type="domain" description="V-type proton ATPase subunit S1/VOA1 transmembrane" evidence="12">
    <location>
        <begin position="240"/>
        <end position="278"/>
    </location>
</feature>
<evidence type="ECO:0000313" key="14">
    <source>
        <dbReference type="Proteomes" id="UP000613580"/>
    </source>
</evidence>
<evidence type="ECO:0000256" key="11">
    <source>
        <dbReference type="SAM" id="SignalP"/>
    </source>
</evidence>
<evidence type="ECO:0000313" key="13">
    <source>
        <dbReference type="EMBL" id="KAF7290067.1"/>
    </source>
</evidence>
<proteinExistence type="inferred from homology"/>
<sequence>MHMKLLAITALLPAALAFSNTAPVVSWSSHSSALLDALPPKFSLETLLSSADLCEHDAVVFVDQPELRASDLRSLPSNTHIARSLASAASSRQLPYVPTDAESNNNIPQLLAAAAARCSSQLVSYAPGYGAELAANVKHLLSLTFPPLDGLAQARKDALLKHGAFEASFRLVFVQFIDWLALDDILSTELARIAALFPHHLVIYTSSASLAPSKRSTPKPINLAAAADPSATGGILSKYQLLTPGLITGLLITFFVLVPILITGINALSSIQSPVRVDAPKGFDAVERKNQ</sequence>
<feature type="chain" id="PRO_5034456907" description="Protein BIG1" evidence="11">
    <location>
        <begin position="18"/>
        <end position="291"/>
    </location>
</feature>
<evidence type="ECO:0000256" key="9">
    <source>
        <dbReference type="ARBA" id="ARBA00023316"/>
    </source>
</evidence>
<organism evidence="13 14">
    <name type="scientific">Mycena chlorophos</name>
    <name type="common">Agaric fungus</name>
    <name type="synonym">Agaricus chlorophos</name>
    <dbReference type="NCBI Taxonomy" id="658473"/>
    <lineage>
        <taxon>Eukaryota</taxon>
        <taxon>Fungi</taxon>
        <taxon>Dikarya</taxon>
        <taxon>Basidiomycota</taxon>
        <taxon>Agaricomycotina</taxon>
        <taxon>Agaricomycetes</taxon>
        <taxon>Agaricomycetidae</taxon>
        <taxon>Agaricales</taxon>
        <taxon>Marasmiineae</taxon>
        <taxon>Mycenaceae</taxon>
        <taxon>Mycena</taxon>
    </lineage>
</organism>
<comment type="subcellular location">
    <subcellularLocation>
        <location evidence="1">Endoplasmic reticulum membrane</location>
        <topology evidence="1">Single-pass type I membrane protein</topology>
    </subcellularLocation>
</comment>
<evidence type="ECO:0000256" key="4">
    <source>
        <dbReference type="ARBA" id="ARBA00022692"/>
    </source>
</evidence>
<feature type="signal peptide" evidence="11">
    <location>
        <begin position="1"/>
        <end position="17"/>
    </location>
</feature>
<feature type="transmembrane region" description="Helical" evidence="10">
    <location>
        <begin position="246"/>
        <end position="268"/>
    </location>
</feature>
<dbReference type="Pfam" id="PF20520">
    <property type="entry name" value="Ac45-VOA1_TM"/>
    <property type="match status" value="1"/>
</dbReference>
<evidence type="ECO:0000256" key="3">
    <source>
        <dbReference type="ARBA" id="ARBA00022089"/>
    </source>
</evidence>
<keyword evidence="7 10" id="KW-1133">Transmembrane helix</keyword>
<dbReference type="AlphaFoldDB" id="A0A8H6S1C6"/>
<evidence type="ECO:0000256" key="10">
    <source>
        <dbReference type="SAM" id="Phobius"/>
    </source>
</evidence>
<keyword evidence="9" id="KW-0961">Cell wall biogenesis/degradation</keyword>
<name>A0A8H6S1C6_MYCCL</name>
<dbReference type="PANTHER" id="PTHR28285">
    <property type="entry name" value="PROTEIN BIG1"/>
    <property type="match status" value="1"/>
</dbReference>
<comment type="caution">
    <text evidence="13">The sequence shown here is derived from an EMBL/GenBank/DDBJ whole genome shotgun (WGS) entry which is preliminary data.</text>
</comment>
<evidence type="ECO:0000256" key="1">
    <source>
        <dbReference type="ARBA" id="ARBA00004115"/>
    </source>
</evidence>
<evidence type="ECO:0000256" key="8">
    <source>
        <dbReference type="ARBA" id="ARBA00023136"/>
    </source>
</evidence>
<keyword evidence="5 11" id="KW-0732">Signal</keyword>
<dbReference type="OrthoDB" id="10029326at2759"/>
<gene>
    <name evidence="13" type="ORF">HMN09_01311800</name>
</gene>
<keyword evidence="6" id="KW-0256">Endoplasmic reticulum</keyword>
<evidence type="ECO:0000256" key="2">
    <source>
        <dbReference type="ARBA" id="ARBA00008203"/>
    </source>
</evidence>
<dbReference type="EMBL" id="JACAZE010000027">
    <property type="protein sequence ID" value="KAF7290067.1"/>
    <property type="molecule type" value="Genomic_DNA"/>
</dbReference>
<evidence type="ECO:0000256" key="6">
    <source>
        <dbReference type="ARBA" id="ARBA00022824"/>
    </source>
</evidence>
<evidence type="ECO:0000259" key="12">
    <source>
        <dbReference type="Pfam" id="PF20520"/>
    </source>
</evidence>
<keyword evidence="8 10" id="KW-0472">Membrane</keyword>
<keyword evidence="14" id="KW-1185">Reference proteome</keyword>
<dbReference type="InterPro" id="IPR037654">
    <property type="entry name" value="Big1"/>
</dbReference>
<keyword evidence="4 10" id="KW-0812">Transmembrane</keyword>
<dbReference type="Proteomes" id="UP000613580">
    <property type="component" value="Unassembled WGS sequence"/>
</dbReference>
<protein>
    <recommendedName>
        <fullName evidence="3">Protein BIG1</fullName>
    </recommendedName>
</protein>
<evidence type="ECO:0000256" key="7">
    <source>
        <dbReference type="ARBA" id="ARBA00022989"/>
    </source>
</evidence>
<reference evidence="13" key="1">
    <citation type="submission" date="2020-05" db="EMBL/GenBank/DDBJ databases">
        <title>Mycena genomes resolve the evolution of fungal bioluminescence.</title>
        <authorList>
            <person name="Tsai I.J."/>
        </authorList>
    </citation>
    <scope>NUCLEOTIDE SEQUENCE</scope>
    <source>
        <strain evidence="13">110903Hualien_Pintung</strain>
    </source>
</reference>
<dbReference type="GO" id="GO:0009272">
    <property type="term" value="P:fungal-type cell wall biogenesis"/>
    <property type="evidence" value="ECO:0007669"/>
    <property type="project" value="TreeGrafter"/>
</dbReference>